<dbReference type="SMART" id="SM00382">
    <property type="entry name" value="AAA"/>
    <property type="match status" value="1"/>
</dbReference>
<dbReference type="EMBL" id="JAHQCS010000178">
    <property type="protein sequence ID" value="MBU9714535.1"/>
    <property type="molecule type" value="Genomic_DNA"/>
</dbReference>
<dbReference type="InterPro" id="IPR047040">
    <property type="entry name" value="FlhF__GTPase_dom"/>
</dbReference>
<evidence type="ECO:0000256" key="4">
    <source>
        <dbReference type="ARBA" id="ARBA00022741"/>
    </source>
</evidence>
<comment type="subcellular location">
    <subcellularLocation>
        <location evidence="1">Cell membrane</location>
        <topology evidence="1">Peripheral membrane protein</topology>
        <orientation evidence="1">Cytoplasmic side</orientation>
    </subcellularLocation>
</comment>
<evidence type="ECO:0000256" key="5">
    <source>
        <dbReference type="ARBA" id="ARBA00022927"/>
    </source>
</evidence>
<feature type="domain" description="AAA+ ATPase" evidence="10">
    <location>
        <begin position="177"/>
        <end position="346"/>
    </location>
</feature>
<evidence type="ECO:0000256" key="9">
    <source>
        <dbReference type="SAM" id="MobiDB-lite"/>
    </source>
</evidence>
<dbReference type="CDD" id="cd17873">
    <property type="entry name" value="FlhF"/>
    <property type="match status" value="1"/>
</dbReference>
<evidence type="ECO:0000256" key="8">
    <source>
        <dbReference type="NCBIfam" id="TIGR03499"/>
    </source>
</evidence>
<keyword evidence="3" id="KW-1003">Cell membrane</keyword>
<protein>
    <recommendedName>
        <fullName evidence="8">Flagellar biosynthesis protein FlhF</fullName>
    </recommendedName>
</protein>
<evidence type="ECO:0000259" key="11">
    <source>
        <dbReference type="SMART" id="SM00962"/>
    </source>
</evidence>
<dbReference type="InterPro" id="IPR020006">
    <property type="entry name" value="FlhF"/>
</dbReference>
<keyword evidence="4" id="KW-0547">Nucleotide-binding</keyword>
<keyword evidence="6" id="KW-0342">GTP-binding</keyword>
<comment type="caution">
    <text evidence="12">The sequence shown here is derived from an EMBL/GenBank/DDBJ whole genome shotgun (WGS) entry which is preliminary data.</text>
</comment>
<dbReference type="InterPro" id="IPR000897">
    <property type="entry name" value="SRP54_GTPase_dom"/>
</dbReference>
<keyword evidence="13" id="KW-1185">Reference proteome</keyword>
<evidence type="ECO:0000259" key="10">
    <source>
        <dbReference type="SMART" id="SM00382"/>
    </source>
</evidence>
<proteinExistence type="predicted"/>
<dbReference type="PANTHER" id="PTHR43134:SF3">
    <property type="entry name" value="FLAGELLAR BIOSYNTHESIS PROTEIN FLHF"/>
    <property type="match status" value="1"/>
</dbReference>
<keyword evidence="12" id="KW-0282">Flagellum</keyword>
<dbReference type="Proteomes" id="UP000784880">
    <property type="component" value="Unassembled WGS sequence"/>
</dbReference>
<dbReference type="NCBIfam" id="TIGR03499">
    <property type="entry name" value="FlhF"/>
    <property type="match status" value="1"/>
</dbReference>
<evidence type="ECO:0000256" key="3">
    <source>
        <dbReference type="ARBA" id="ARBA00022475"/>
    </source>
</evidence>
<evidence type="ECO:0000256" key="2">
    <source>
        <dbReference type="ARBA" id="ARBA00022448"/>
    </source>
</evidence>
<keyword evidence="12" id="KW-0966">Cell projection</keyword>
<evidence type="ECO:0000256" key="1">
    <source>
        <dbReference type="ARBA" id="ARBA00004413"/>
    </source>
</evidence>
<keyword evidence="5" id="KW-0653">Protein transport</keyword>
<keyword evidence="2" id="KW-0813">Transport</keyword>
<feature type="region of interest" description="Disordered" evidence="9">
    <location>
        <begin position="59"/>
        <end position="88"/>
    </location>
</feature>
<gene>
    <name evidence="12" type="primary">flhF</name>
    <name evidence="12" type="ORF">KS419_22590</name>
</gene>
<dbReference type="Pfam" id="PF00448">
    <property type="entry name" value="SRP54"/>
    <property type="match status" value="1"/>
</dbReference>
<feature type="compositionally biased region" description="Basic and acidic residues" evidence="9">
    <location>
        <begin position="79"/>
        <end position="88"/>
    </location>
</feature>
<evidence type="ECO:0000313" key="12">
    <source>
        <dbReference type="EMBL" id="MBU9714535.1"/>
    </source>
</evidence>
<dbReference type="RefSeq" id="WP_217069174.1">
    <property type="nucleotide sequence ID" value="NZ_JAHQCS010000178.1"/>
</dbReference>
<evidence type="ECO:0000313" key="13">
    <source>
        <dbReference type="Proteomes" id="UP000784880"/>
    </source>
</evidence>
<evidence type="ECO:0000256" key="7">
    <source>
        <dbReference type="ARBA" id="ARBA00023136"/>
    </source>
</evidence>
<accession>A0ABS6JLJ4</accession>
<organism evidence="12 13">
    <name type="scientific">Evansella tamaricis</name>
    <dbReference type="NCBI Taxonomy" id="2069301"/>
    <lineage>
        <taxon>Bacteria</taxon>
        <taxon>Bacillati</taxon>
        <taxon>Bacillota</taxon>
        <taxon>Bacilli</taxon>
        <taxon>Bacillales</taxon>
        <taxon>Bacillaceae</taxon>
        <taxon>Evansella</taxon>
    </lineage>
</organism>
<keyword evidence="12" id="KW-0969">Cilium</keyword>
<reference evidence="12 13" key="1">
    <citation type="submission" date="2021-06" db="EMBL/GenBank/DDBJ databases">
        <title>Bacillus sp. RD4P76, an endophyte from a halophyte.</title>
        <authorList>
            <person name="Sun J.-Q."/>
        </authorList>
    </citation>
    <scope>NUCLEOTIDE SEQUENCE [LARGE SCALE GENOMIC DNA]</scope>
    <source>
        <strain evidence="12 13">CGMCC 1.15917</strain>
    </source>
</reference>
<feature type="domain" description="SRP54-type proteins GTP-binding" evidence="11">
    <location>
        <begin position="178"/>
        <end position="369"/>
    </location>
</feature>
<keyword evidence="7" id="KW-0472">Membrane</keyword>
<evidence type="ECO:0000256" key="6">
    <source>
        <dbReference type="ARBA" id="ARBA00023134"/>
    </source>
</evidence>
<dbReference type="SMART" id="SM00962">
    <property type="entry name" value="SRP54"/>
    <property type="match status" value="1"/>
</dbReference>
<sequence length="370" mass="42326">MKVKKIIANTMPEAMTKVKEELGSNAVILNSKNIDTGGFLGFFTKKKIEVIAAIDPKPQPKERKKLKGQQNTLSSSAKRRSEQNNSEWKDEITELKKMIQHQRLSMENYPGYLKELNDILCSQEIGDVHRINIMDNLVKRWYSQSGERKSETELLHWLKEGLKEYIQSIDCGPFSYNKRFLNLVGPTGVGKTTTLAKIAAKAALVDKKKVAFITTDTYRIAAINQLKTYGEILNAPVEVAYSVEDFQLAKNKLKDYDFILVDSAGRNFRNTIYVEQLRKVIDFSNEMETHLVLSLTSKYRDMKKIIEQFQLIEIDKVIFTKADETDTFGVMVNVFADYKLGYSYITNGQNVPDDILVPTSEMVVNHVVRR</sequence>
<dbReference type="InterPro" id="IPR003593">
    <property type="entry name" value="AAA+_ATPase"/>
</dbReference>
<name>A0ABS6JLJ4_9BACI</name>
<dbReference type="PANTHER" id="PTHR43134">
    <property type="entry name" value="SIGNAL RECOGNITION PARTICLE RECEPTOR SUBUNIT ALPHA"/>
    <property type="match status" value="1"/>
</dbReference>